<comment type="cofactor">
    <cofactor evidence="1">
        <name>pyridoxal 5'-phosphate</name>
        <dbReference type="ChEBI" id="CHEBI:597326"/>
    </cofactor>
</comment>
<dbReference type="EMBL" id="CAKC01000059">
    <property type="protein sequence ID" value="CCI87250.1"/>
    <property type="molecule type" value="Genomic_DNA"/>
</dbReference>
<dbReference type="InterPro" id="IPR015421">
    <property type="entry name" value="PyrdxlP-dep_Trfase_major"/>
</dbReference>
<name>I7K146_9LACO</name>
<dbReference type="InterPro" id="IPR051798">
    <property type="entry name" value="Class-II_PLP-Dep_Aminotrans"/>
</dbReference>
<feature type="domain" description="Aminotransferase class I/classII large" evidence="6">
    <location>
        <begin position="32"/>
        <end position="374"/>
    </location>
</feature>
<dbReference type="RefSeq" id="WP_008473425.1">
    <property type="nucleotide sequence ID" value="NZ_AYZO01000001.1"/>
</dbReference>
<dbReference type="InterPro" id="IPR015422">
    <property type="entry name" value="PyrdxlP-dep_Trfase_small"/>
</dbReference>
<dbReference type="SUPFAM" id="SSF53383">
    <property type="entry name" value="PLP-dependent transferases"/>
    <property type="match status" value="1"/>
</dbReference>
<comment type="caution">
    <text evidence="7">The sequence shown here is derived from an EMBL/GenBank/DDBJ whole genome shotgun (WGS) entry which is preliminary data.</text>
</comment>
<dbReference type="InterPro" id="IPR004839">
    <property type="entry name" value="Aminotransferase_I/II_large"/>
</dbReference>
<dbReference type="PANTHER" id="PTHR43525">
    <property type="entry name" value="PROTEIN MALY"/>
    <property type="match status" value="1"/>
</dbReference>
<evidence type="ECO:0000256" key="5">
    <source>
        <dbReference type="ARBA" id="ARBA00037974"/>
    </source>
</evidence>
<protein>
    <recommendedName>
        <fullName evidence="2">cysteine-S-conjugate beta-lyase</fullName>
        <ecNumber evidence="2">4.4.1.13</ecNumber>
    </recommendedName>
</protein>
<evidence type="ECO:0000256" key="2">
    <source>
        <dbReference type="ARBA" id="ARBA00012224"/>
    </source>
</evidence>
<dbReference type="PANTHER" id="PTHR43525:SF1">
    <property type="entry name" value="PROTEIN MALY"/>
    <property type="match status" value="1"/>
</dbReference>
<comment type="similarity">
    <text evidence="5">Belongs to the class-II pyridoxal-phosphate-dependent aminotransferase family. MalY/PatB cystathionine beta-lyase subfamily.</text>
</comment>
<dbReference type="GO" id="GO:0047804">
    <property type="term" value="F:cysteine-S-conjugate beta-lyase activity"/>
    <property type="evidence" value="ECO:0007669"/>
    <property type="project" value="UniProtKB-EC"/>
</dbReference>
<dbReference type="Gene3D" id="3.90.1150.10">
    <property type="entry name" value="Aspartate Aminotransferase, domain 1"/>
    <property type="match status" value="1"/>
</dbReference>
<evidence type="ECO:0000259" key="6">
    <source>
        <dbReference type="Pfam" id="PF00155"/>
    </source>
</evidence>
<evidence type="ECO:0000313" key="10">
    <source>
        <dbReference type="Proteomes" id="UP000051521"/>
    </source>
</evidence>
<keyword evidence="3" id="KW-0663">Pyridoxal phosphate</keyword>
<evidence type="ECO:0000256" key="4">
    <source>
        <dbReference type="ARBA" id="ARBA00023239"/>
    </source>
</evidence>
<dbReference type="Pfam" id="PF00155">
    <property type="entry name" value="Aminotran_1_2"/>
    <property type="match status" value="1"/>
</dbReference>
<dbReference type="Proteomes" id="UP000009326">
    <property type="component" value="Unassembled WGS sequence"/>
</dbReference>
<dbReference type="CDD" id="cd00609">
    <property type="entry name" value="AAT_like"/>
    <property type="match status" value="1"/>
</dbReference>
<organism evidence="7 9">
    <name type="scientific">Lactobacillus gigeriorum DSM 23908 = CRBIP 24.85</name>
    <dbReference type="NCBI Taxonomy" id="1423751"/>
    <lineage>
        <taxon>Bacteria</taxon>
        <taxon>Bacillati</taxon>
        <taxon>Bacillota</taxon>
        <taxon>Bacilli</taxon>
        <taxon>Lactobacillales</taxon>
        <taxon>Lactobacillaceae</taxon>
        <taxon>Lactobacillus</taxon>
    </lineage>
</organism>
<dbReference type="GO" id="GO:0030170">
    <property type="term" value="F:pyridoxal phosphate binding"/>
    <property type="evidence" value="ECO:0007669"/>
    <property type="project" value="InterPro"/>
</dbReference>
<dbReference type="GO" id="GO:0008483">
    <property type="term" value="F:transaminase activity"/>
    <property type="evidence" value="ECO:0007669"/>
    <property type="project" value="UniProtKB-KW"/>
</dbReference>
<keyword evidence="4" id="KW-0456">Lyase</keyword>
<evidence type="ECO:0000313" key="8">
    <source>
        <dbReference type="EMBL" id="KRN14787.1"/>
    </source>
</evidence>
<evidence type="ECO:0000313" key="7">
    <source>
        <dbReference type="EMBL" id="CCI87250.1"/>
    </source>
</evidence>
<dbReference type="PATRIC" id="fig|1423751.3.peg.81"/>
<evidence type="ECO:0000313" key="9">
    <source>
        <dbReference type="Proteomes" id="UP000009326"/>
    </source>
</evidence>
<dbReference type="InterPro" id="IPR015424">
    <property type="entry name" value="PyrdxlP-dep_Trfase"/>
</dbReference>
<evidence type="ECO:0000256" key="1">
    <source>
        <dbReference type="ARBA" id="ARBA00001933"/>
    </source>
</evidence>
<evidence type="ECO:0000256" key="3">
    <source>
        <dbReference type="ARBA" id="ARBA00022898"/>
    </source>
</evidence>
<dbReference type="InterPro" id="IPR027619">
    <property type="entry name" value="C-S_lyase_PatB-like"/>
</dbReference>
<dbReference type="STRING" id="1423751.FC38_GL000079"/>
<dbReference type="NCBIfam" id="TIGR04350">
    <property type="entry name" value="C_S_lyase_PatB"/>
    <property type="match status" value="1"/>
</dbReference>
<sequence length="386" mass="43839">MKYDFVTAVDRRNTNSIKWNVKTDDLPMWIADMDFKVCPEIIQAMQEKVALQAFGYEHPTSEYFDAVAQWYQQVHGSRPKMEWMIFATGVIPALSSILKRVTHIADNVLVQAPVYNMFYHSIENSGRHVLSSNLLYDGQEYSIDWEDLEKKLALPPTTAMILCNPHNPIGKVWTKTELEKLSSLCEKNHVVLVSDEIHGDLVRKGEDYTPAFSLEHKQQVISLVSPSKTFNVAALHAATVIVPNEHLRQTVNRGLNSDEVAEPNLLAIPASIAAYTKGKLWHDELIKQLNLNFDYATSFIQDKLPKLKVISETATYLMWIDISKLKTDSRTFIEFLHQETGLIVSAGEVYRGNGEDFIRVNLACPMKLVKDGMNRLAEGVEKFLNK</sequence>
<dbReference type="AlphaFoldDB" id="I7K146"/>
<dbReference type="Proteomes" id="UP000051521">
    <property type="component" value="Unassembled WGS sequence"/>
</dbReference>
<dbReference type="EMBL" id="AYZO01000001">
    <property type="protein sequence ID" value="KRN14787.1"/>
    <property type="molecule type" value="Genomic_DNA"/>
</dbReference>
<proteinExistence type="inferred from homology"/>
<reference evidence="7 9" key="1">
    <citation type="submission" date="2012-06" db="EMBL/GenBank/DDBJ databases">
        <title>Draft genome sequence of Lactobacillus gigeriorum CRBIP 24.85T, isolated from chicken crop.</title>
        <authorList>
            <person name="Cousin S."/>
            <person name="Ma L."/>
            <person name="Creno S."/>
            <person name="Clermont D."/>
            <person name="Loux V."/>
            <person name="Bizet C."/>
            <person name="Bouchier C."/>
        </authorList>
    </citation>
    <scope>NUCLEOTIDE SEQUENCE [LARGE SCALE GENOMIC DNA]</scope>
    <source>
        <strain evidence="9">CRBIP 24.85T</strain>
        <strain evidence="7">Type strain: CRBIP 24.85</strain>
    </source>
</reference>
<dbReference type="Gene3D" id="3.40.640.10">
    <property type="entry name" value="Type I PLP-dependent aspartate aminotransferase-like (Major domain)"/>
    <property type="match status" value="1"/>
</dbReference>
<keyword evidence="7" id="KW-0032">Aminotransferase</keyword>
<keyword evidence="7" id="KW-0808">Transferase</keyword>
<reference evidence="8 10" key="2">
    <citation type="journal article" date="2015" name="Genome Announc.">
        <title>Expanding the biotechnology potential of lactobacilli through comparative genomics of 213 strains and associated genera.</title>
        <authorList>
            <person name="Sun Z."/>
            <person name="Harris H.M."/>
            <person name="McCann A."/>
            <person name="Guo C."/>
            <person name="Argimon S."/>
            <person name="Zhang W."/>
            <person name="Yang X."/>
            <person name="Jeffery I.B."/>
            <person name="Cooney J.C."/>
            <person name="Kagawa T.F."/>
            <person name="Liu W."/>
            <person name="Song Y."/>
            <person name="Salvetti E."/>
            <person name="Wrobel A."/>
            <person name="Rasinkangas P."/>
            <person name="Parkhill J."/>
            <person name="Rea M.C."/>
            <person name="O'Sullivan O."/>
            <person name="Ritari J."/>
            <person name="Douillard F.P."/>
            <person name="Paul Ross R."/>
            <person name="Yang R."/>
            <person name="Briner A.E."/>
            <person name="Felis G.E."/>
            <person name="de Vos W.M."/>
            <person name="Barrangou R."/>
            <person name="Klaenhammer T.R."/>
            <person name="Caufield P.W."/>
            <person name="Cui Y."/>
            <person name="Zhang H."/>
            <person name="O'Toole P.W."/>
        </authorList>
    </citation>
    <scope>NUCLEOTIDE SEQUENCE [LARGE SCALE GENOMIC DNA]</scope>
    <source>
        <strain evidence="8 10">DSM 23908</strain>
    </source>
</reference>
<keyword evidence="10" id="KW-1185">Reference proteome</keyword>
<dbReference type="EC" id="4.4.1.13" evidence="2"/>
<gene>
    <name evidence="7" type="ORF">BN52_03575</name>
    <name evidence="8" type="ORF">FC38_GL000079</name>
</gene>
<dbReference type="OrthoDB" id="9802872at2"/>
<accession>I7K146</accession>